<dbReference type="GO" id="GO:0016020">
    <property type="term" value="C:membrane"/>
    <property type="evidence" value="ECO:0007669"/>
    <property type="project" value="InterPro"/>
</dbReference>
<dbReference type="EMBL" id="FQZT01000001">
    <property type="protein sequence ID" value="SHI53246.1"/>
    <property type="molecule type" value="Genomic_DNA"/>
</dbReference>
<accession>A0A1M6BWY1</accession>
<feature type="transmembrane region" description="Helical" evidence="1">
    <location>
        <begin position="156"/>
        <end position="177"/>
    </location>
</feature>
<feature type="transmembrane region" description="Helical" evidence="1">
    <location>
        <begin position="99"/>
        <end position="120"/>
    </location>
</feature>
<organism evidence="2 3">
    <name type="scientific">Malonomonas rubra DSM 5091</name>
    <dbReference type="NCBI Taxonomy" id="1122189"/>
    <lineage>
        <taxon>Bacteria</taxon>
        <taxon>Pseudomonadati</taxon>
        <taxon>Thermodesulfobacteriota</taxon>
        <taxon>Desulfuromonadia</taxon>
        <taxon>Desulfuromonadales</taxon>
        <taxon>Geopsychrobacteraceae</taxon>
        <taxon>Malonomonas</taxon>
    </lineage>
</organism>
<dbReference type="RefSeq" id="WP_072905002.1">
    <property type="nucleotide sequence ID" value="NZ_FQZT01000001.1"/>
</dbReference>
<name>A0A1M6BWY1_MALRU</name>
<evidence type="ECO:0000313" key="3">
    <source>
        <dbReference type="Proteomes" id="UP000184171"/>
    </source>
</evidence>
<keyword evidence="1" id="KW-1133">Transmembrane helix</keyword>
<proteinExistence type="predicted"/>
<protein>
    <submittedName>
        <fullName evidence="2">Succinate dehydrogenase subunit C</fullName>
    </submittedName>
</protein>
<feature type="transmembrane region" description="Helical" evidence="1">
    <location>
        <begin position="198"/>
        <end position="222"/>
    </location>
</feature>
<evidence type="ECO:0000256" key="1">
    <source>
        <dbReference type="SAM" id="Phobius"/>
    </source>
</evidence>
<keyword evidence="3" id="KW-1185">Reference proteome</keyword>
<dbReference type="STRING" id="1122189.SAMN02745165_00329"/>
<dbReference type="SUPFAM" id="SSF81343">
    <property type="entry name" value="Fumarate reductase respiratory complex transmembrane subunits"/>
    <property type="match status" value="1"/>
</dbReference>
<dbReference type="NCBIfam" id="TIGR02046">
    <property type="entry name" value="sdhC_b558_fam"/>
    <property type="match status" value="1"/>
</dbReference>
<evidence type="ECO:0000313" key="2">
    <source>
        <dbReference type="EMBL" id="SHI53246.1"/>
    </source>
</evidence>
<dbReference type="CDD" id="cd03498">
    <property type="entry name" value="SQR_TypeB_2_TM"/>
    <property type="match status" value="1"/>
</dbReference>
<dbReference type="Proteomes" id="UP000184171">
    <property type="component" value="Unassembled WGS sequence"/>
</dbReference>
<reference evidence="2 3" key="1">
    <citation type="submission" date="2016-11" db="EMBL/GenBank/DDBJ databases">
        <authorList>
            <person name="Jaros S."/>
            <person name="Januszkiewicz K."/>
            <person name="Wedrychowicz H."/>
        </authorList>
    </citation>
    <scope>NUCLEOTIDE SEQUENCE [LARGE SCALE GENOMIC DNA]</scope>
    <source>
        <strain evidence="2 3">DSM 5091</strain>
    </source>
</reference>
<keyword evidence="1" id="KW-0812">Transmembrane</keyword>
<dbReference type="AlphaFoldDB" id="A0A1M6BWY1"/>
<feature type="transmembrane region" description="Helical" evidence="1">
    <location>
        <begin position="12"/>
        <end position="37"/>
    </location>
</feature>
<gene>
    <name evidence="2" type="ORF">SAMN02745165_00329</name>
</gene>
<keyword evidence="1" id="KW-0472">Membrane</keyword>
<sequence length="224" mass="24533">MHLFTSTVGRKILMAVTGLLLVGFITIHLIGNLTIFAGNEAINIYAAGLHSMPPVVWIFRLVILVLFAIHITFGIQLTVENSAATPEQYAIQVTQKTTFAAKSMIYTGLIILAFILYHLLHFTMHVVHTDAIEPYNQLVNGRHNVFGMVGTSFQSAFITIAYAIAIIALAFHLTHGLQSFIQTLGWSNGPSQDKVSAIGKLVAIAYGVLYVAIPLAFLFHILKV</sequence>
<dbReference type="InterPro" id="IPR034804">
    <property type="entry name" value="SQR/QFR_C/D"/>
</dbReference>
<feature type="transmembrane region" description="Helical" evidence="1">
    <location>
        <begin position="57"/>
        <end position="79"/>
    </location>
</feature>
<dbReference type="Gene3D" id="1.20.1300.10">
    <property type="entry name" value="Fumarate reductase/succinate dehydrogenase, transmembrane subunit"/>
    <property type="match status" value="1"/>
</dbReference>
<dbReference type="OrthoDB" id="9802842at2"/>
<dbReference type="InterPro" id="IPR011138">
    <property type="entry name" value="Cytochrome_b-558"/>
</dbReference>